<dbReference type="SUPFAM" id="SSF56219">
    <property type="entry name" value="DNase I-like"/>
    <property type="match status" value="1"/>
</dbReference>
<evidence type="ECO:0000313" key="3">
    <source>
        <dbReference type="Proteomes" id="UP001162162"/>
    </source>
</evidence>
<dbReference type="GO" id="GO:0003824">
    <property type="term" value="F:catalytic activity"/>
    <property type="evidence" value="ECO:0007669"/>
    <property type="project" value="InterPro"/>
</dbReference>
<name>A0AAV8Z0N5_9CUCU</name>
<gene>
    <name evidence="2" type="ORF">NQ318_013966</name>
</gene>
<evidence type="ECO:0000313" key="2">
    <source>
        <dbReference type="EMBL" id="KAJ8956613.1"/>
    </source>
</evidence>
<comment type="caution">
    <text evidence="2">The sequence shown here is derived from an EMBL/GenBank/DDBJ whole genome shotgun (WGS) entry which is preliminary data.</text>
</comment>
<dbReference type="AlphaFoldDB" id="A0AAV8Z0N5"/>
<proteinExistence type="predicted"/>
<sequence>MSQFSDIKILVTKLEKQFTESLQSLKTQFEEKIRALTINNTIDENKLSESLVQEITERQRRSKNIIMFNVSESKAVNPTERQNHDIGKIKQFLKEVSEDGSNVTGVVRLGKTSQKPRPLRISFSDENKVLNVLKNKQKVQDKYKEVKIKADETPMQREKDRTLSRGGGVCIYVLNNLEKEKIEVEVLEHLDSSPIESLWLNIKWSELELNIACMYRPPNLASEDDVALLNLLIDASSSLKNLIIFGDFNYPELNWDCPSPTDGNTQSANFMSTYISTNLLQLIKKPTRFRAGNNPSLLDLILVNDPGLISTIEYEAPVGNSDHIVILANTQMNYRVSQTYTQQDKLSIMHLTITKRIEILIMIGYGDKTRSQNTVCEMFNQKYPNKHINQSTVSKIEKKFREHGNVNDLPKRRRPKVANEEMSLNVLLSVQENHHASSRTLGQQHGISHSSIQKILRTHKYHPYKVQLIHELNEDDPDRRVQFCEQMLTICNANPMFLRNLIFCNESTFTLNGIVNRQKYRYWADVNPHWVMEAHTNTWMGNGNTCPQKVNVWAGIVGNRVVGPYFFEGYSSRITLSSVLGGGSSTTNQSGGLCPVYLASLSRWTTFGLLLGDNWMR</sequence>
<dbReference type="EMBL" id="JAPWTK010000028">
    <property type="protein sequence ID" value="KAJ8956613.1"/>
    <property type="molecule type" value="Genomic_DNA"/>
</dbReference>
<dbReference type="PANTHER" id="PTHR47326:SF1">
    <property type="entry name" value="HTH PSQ-TYPE DOMAIN-CONTAINING PROTEIN"/>
    <property type="match status" value="1"/>
</dbReference>
<evidence type="ECO:0000259" key="1">
    <source>
        <dbReference type="Pfam" id="PF14529"/>
    </source>
</evidence>
<reference evidence="2" key="1">
    <citation type="journal article" date="2023" name="Insect Mol. Biol.">
        <title>Genome sequencing provides insights into the evolution of gene families encoding plant cell wall-degrading enzymes in longhorned beetles.</title>
        <authorList>
            <person name="Shin N.R."/>
            <person name="Okamura Y."/>
            <person name="Kirsch R."/>
            <person name="Pauchet Y."/>
        </authorList>
    </citation>
    <scope>NUCLEOTIDE SEQUENCE</scope>
    <source>
        <strain evidence="2">AMC_N1</strain>
    </source>
</reference>
<organism evidence="2 3">
    <name type="scientific">Aromia moschata</name>
    <dbReference type="NCBI Taxonomy" id="1265417"/>
    <lineage>
        <taxon>Eukaryota</taxon>
        <taxon>Metazoa</taxon>
        <taxon>Ecdysozoa</taxon>
        <taxon>Arthropoda</taxon>
        <taxon>Hexapoda</taxon>
        <taxon>Insecta</taxon>
        <taxon>Pterygota</taxon>
        <taxon>Neoptera</taxon>
        <taxon>Endopterygota</taxon>
        <taxon>Coleoptera</taxon>
        <taxon>Polyphaga</taxon>
        <taxon>Cucujiformia</taxon>
        <taxon>Chrysomeloidea</taxon>
        <taxon>Cerambycidae</taxon>
        <taxon>Cerambycinae</taxon>
        <taxon>Callichromatini</taxon>
        <taxon>Aromia</taxon>
    </lineage>
</organism>
<dbReference type="GO" id="GO:0003676">
    <property type="term" value="F:nucleic acid binding"/>
    <property type="evidence" value="ECO:0007669"/>
    <property type="project" value="InterPro"/>
</dbReference>
<accession>A0AAV8Z0N5</accession>
<dbReference type="PANTHER" id="PTHR47326">
    <property type="entry name" value="TRANSPOSABLE ELEMENT TC3 TRANSPOSASE-LIKE PROTEIN"/>
    <property type="match status" value="1"/>
</dbReference>
<feature type="domain" description="Endonuclease/exonuclease/phosphatase" evidence="1">
    <location>
        <begin position="210"/>
        <end position="326"/>
    </location>
</feature>
<dbReference type="InterPro" id="IPR005135">
    <property type="entry name" value="Endo/exonuclease/phosphatase"/>
</dbReference>
<dbReference type="Proteomes" id="UP001162162">
    <property type="component" value="Unassembled WGS sequence"/>
</dbReference>
<dbReference type="Gene3D" id="3.30.420.10">
    <property type="entry name" value="Ribonuclease H-like superfamily/Ribonuclease H"/>
    <property type="match status" value="1"/>
</dbReference>
<protein>
    <recommendedName>
        <fullName evidence="1">Endonuclease/exonuclease/phosphatase domain-containing protein</fullName>
    </recommendedName>
</protein>
<dbReference type="Pfam" id="PF14529">
    <property type="entry name" value="Exo_endo_phos_2"/>
    <property type="match status" value="1"/>
</dbReference>
<keyword evidence="3" id="KW-1185">Reference proteome</keyword>
<dbReference type="InterPro" id="IPR036397">
    <property type="entry name" value="RNaseH_sf"/>
</dbReference>
<dbReference type="Gene3D" id="3.60.10.10">
    <property type="entry name" value="Endonuclease/exonuclease/phosphatase"/>
    <property type="match status" value="1"/>
</dbReference>
<dbReference type="InterPro" id="IPR036691">
    <property type="entry name" value="Endo/exonu/phosph_ase_sf"/>
</dbReference>